<feature type="binding site" description="axial binding residue" evidence="8">
    <location>
        <position position="474"/>
    </location>
    <ligand>
        <name>heme</name>
        <dbReference type="ChEBI" id="CHEBI:30413"/>
    </ligand>
    <ligandPart>
        <name>Fe</name>
        <dbReference type="ChEBI" id="CHEBI:18248"/>
    </ligandPart>
</feature>
<keyword evidence="10" id="KW-0472">Membrane</keyword>
<dbReference type="GO" id="GO:0006629">
    <property type="term" value="P:lipid metabolic process"/>
    <property type="evidence" value="ECO:0007669"/>
    <property type="project" value="UniProtKB-ARBA"/>
</dbReference>
<dbReference type="Gene3D" id="1.10.630.10">
    <property type="entry name" value="Cytochrome P450"/>
    <property type="match status" value="1"/>
</dbReference>
<evidence type="ECO:0000256" key="1">
    <source>
        <dbReference type="ARBA" id="ARBA00001971"/>
    </source>
</evidence>
<organism evidence="11 12">
    <name type="scientific">Raphanus sativus</name>
    <name type="common">Radish</name>
    <name type="synonym">Raphanus raphanistrum var. sativus</name>
    <dbReference type="NCBI Taxonomy" id="3726"/>
    <lineage>
        <taxon>Eukaryota</taxon>
        <taxon>Viridiplantae</taxon>
        <taxon>Streptophyta</taxon>
        <taxon>Embryophyta</taxon>
        <taxon>Tracheophyta</taxon>
        <taxon>Spermatophyta</taxon>
        <taxon>Magnoliopsida</taxon>
        <taxon>eudicotyledons</taxon>
        <taxon>Gunneridae</taxon>
        <taxon>Pentapetalae</taxon>
        <taxon>rosids</taxon>
        <taxon>malvids</taxon>
        <taxon>Brassicales</taxon>
        <taxon>Brassicaceae</taxon>
        <taxon>Brassiceae</taxon>
        <taxon>Raphanus</taxon>
    </lineage>
</organism>
<dbReference type="PANTHER" id="PTHR24296">
    <property type="entry name" value="CYTOCHROME P450"/>
    <property type="match status" value="1"/>
</dbReference>
<dbReference type="InterPro" id="IPR002401">
    <property type="entry name" value="Cyt_P450_E_grp-I"/>
</dbReference>
<keyword evidence="3 8" id="KW-0349">Heme</keyword>
<comment type="similarity">
    <text evidence="2 9">Belongs to the cytochrome P450 family.</text>
</comment>
<dbReference type="InterPro" id="IPR001128">
    <property type="entry name" value="Cyt_P450"/>
</dbReference>
<dbReference type="SUPFAM" id="SSF48264">
    <property type="entry name" value="Cytochrome P450"/>
    <property type="match status" value="1"/>
</dbReference>
<evidence type="ECO:0000256" key="10">
    <source>
        <dbReference type="SAM" id="Phobius"/>
    </source>
</evidence>
<keyword evidence="10" id="KW-0812">Transmembrane</keyword>
<accession>A0A9W3C2M2</accession>
<dbReference type="InterPro" id="IPR036396">
    <property type="entry name" value="Cyt_P450_sf"/>
</dbReference>
<feature type="transmembrane region" description="Helical" evidence="10">
    <location>
        <begin position="12"/>
        <end position="38"/>
    </location>
</feature>
<reference evidence="12" key="2">
    <citation type="submission" date="2025-08" db="UniProtKB">
        <authorList>
            <consortium name="RefSeq"/>
        </authorList>
    </citation>
    <scope>IDENTIFICATION</scope>
    <source>
        <tissue evidence="12">Leaf</tissue>
    </source>
</reference>
<keyword evidence="11" id="KW-1185">Reference proteome</keyword>
<proteinExistence type="inferred from homology"/>
<keyword evidence="6 8" id="KW-0408">Iron</keyword>
<dbReference type="InterPro" id="IPR017972">
    <property type="entry name" value="Cyt_P450_CS"/>
</dbReference>
<dbReference type="Pfam" id="PF00067">
    <property type="entry name" value="p450"/>
    <property type="match status" value="1"/>
</dbReference>
<reference evidence="11" key="1">
    <citation type="journal article" date="2019" name="Database">
        <title>The radish genome database (RadishGD): an integrated information resource for radish genomics.</title>
        <authorList>
            <person name="Yu H.J."/>
            <person name="Baek S."/>
            <person name="Lee Y.J."/>
            <person name="Cho A."/>
            <person name="Mun J.H."/>
        </authorList>
    </citation>
    <scope>NUCLEOTIDE SEQUENCE [LARGE SCALE GENOMIC DNA]</scope>
    <source>
        <strain evidence="11">cv. WK10039</strain>
    </source>
</reference>
<sequence length="530" mass="60914">MSLYLQKKNKHFVIPMAYISLLDVFIAFLIFILFHFLIHKKTHKIFPRNWPVLGMLPGVLLKLHKINGYLVEVLEVSNLTFVFKGPWFSGMNMLITADPANVQHVFSSNFSNYDKGSEFKEMFDFLGEGIFTADSKLWEEMRRSSMVMLSHQGFQSFSLKTIASKIKNGLVPVLDHFAKENMVFDLQDVFQRLAFDVTLTLVTGYDSNSLSIEMPKNEYAKAMDDAEEVVVVRHVKPIFLWKLQNWLGLGEEKKMTQANAAFDRSCAKYISAKREEIMSQKIHQHSIIGENAHDEDLLKFYMNLDTSKYELLNPKDDSFLKDIIKSFMLAGRDAIATTLTWFFWLLSNNPEALTKIRQEINTYLPRSSDKSLDQDKLSKMVYLHGALCEALRLYAPIPFERKSPIQKDVLPSGHKVDAKWKILFSVYALGRMKAVWGEDASEFKPERWISERNGGLKHEPSFKFFVFNSGPRNCLGKKLSFLQMKIVAAEIIQNYDIKVVEGHKIEPASSIVLHMKHGLKVEVAKRSLVS</sequence>
<evidence type="ECO:0000256" key="4">
    <source>
        <dbReference type="ARBA" id="ARBA00022723"/>
    </source>
</evidence>
<gene>
    <name evidence="12" type="primary">LOC108810498</name>
</gene>
<evidence type="ECO:0000256" key="8">
    <source>
        <dbReference type="PIRSR" id="PIRSR602401-1"/>
    </source>
</evidence>
<evidence type="ECO:0000256" key="9">
    <source>
        <dbReference type="RuleBase" id="RU000461"/>
    </source>
</evidence>
<evidence type="ECO:0000256" key="5">
    <source>
        <dbReference type="ARBA" id="ARBA00023002"/>
    </source>
</evidence>
<dbReference type="GO" id="GO:0020037">
    <property type="term" value="F:heme binding"/>
    <property type="evidence" value="ECO:0007669"/>
    <property type="project" value="InterPro"/>
</dbReference>
<dbReference type="CDD" id="cd11064">
    <property type="entry name" value="CYP86A"/>
    <property type="match status" value="1"/>
</dbReference>
<protein>
    <submittedName>
        <fullName evidence="12">Alkane hydroxylase MAH1 isoform X2</fullName>
    </submittedName>
</protein>
<evidence type="ECO:0000313" key="12">
    <source>
        <dbReference type="RefSeq" id="XP_056845825.1"/>
    </source>
</evidence>
<evidence type="ECO:0000256" key="2">
    <source>
        <dbReference type="ARBA" id="ARBA00010617"/>
    </source>
</evidence>
<dbReference type="GO" id="GO:0016705">
    <property type="term" value="F:oxidoreductase activity, acting on paired donors, with incorporation or reduction of molecular oxygen"/>
    <property type="evidence" value="ECO:0007669"/>
    <property type="project" value="InterPro"/>
</dbReference>
<dbReference type="Proteomes" id="UP000504610">
    <property type="component" value="Chromosome 6"/>
</dbReference>
<keyword evidence="7 9" id="KW-0503">Monooxygenase</keyword>
<dbReference type="PROSITE" id="PS00086">
    <property type="entry name" value="CYTOCHROME_P450"/>
    <property type="match status" value="1"/>
</dbReference>
<keyword evidence="5 9" id="KW-0560">Oxidoreductase</keyword>
<evidence type="ECO:0000256" key="7">
    <source>
        <dbReference type="ARBA" id="ARBA00023033"/>
    </source>
</evidence>
<evidence type="ECO:0000256" key="3">
    <source>
        <dbReference type="ARBA" id="ARBA00022617"/>
    </source>
</evidence>
<dbReference type="PRINTS" id="PR00463">
    <property type="entry name" value="EP450I"/>
</dbReference>
<dbReference type="AlphaFoldDB" id="A0A9W3C2M2"/>
<dbReference type="OrthoDB" id="1470350at2759"/>
<dbReference type="GO" id="GO:0005506">
    <property type="term" value="F:iron ion binding"/>
    <property type="evidence" value="ECO:0007669"/>
    <property type="project" value="InterPro"/>
</dbReference>
<evidence type="ECO:0000256" key="6">
    <source>
        <dbReference type="ARBA" id="ARBA00023004"/>
    </source>
</evidence>
<dbReference type="RefSeq" id="XP_056845825.1">
    <property type="nucleotide sequence ID" value="XM_056989845.1"/>
</dbReference>
<dbReference type="PRINTS" id="PR00385">
    <property type="entry name" value="P450"/>
</dbReference>
<dbReference type="GeneID" id="108810498"/>
<keyword evidence="10" id="KW-1133">Transmembrane helix</keyword>
<evidence type="ECO:0000313" key="11">
    <source>
        <dbReference type="Proteomes" id="UP000504610"/>
    </source>
</evidence>
<dbReference type="GO" id="GO:0004497">
    <property type="term" value="F:monooxygenase activity"/>
    <property type="evidence" value="ECO:0007669"/>
    <property type="project" value="UniProtKB-KW"/>
</dbReference>
<name>A0A9W3C2M2_RAPSA</name>
<comment type="cofactor">
    <cofactor evidence="1 8">
        <name>heme</name>
        <dbReference type="ChEBI" id="CHEBI:30413"/>
    </cofactor>
</comment>
<keyword evidence="4 8" id="KW-0479">Metal-binding</keyword>